<sequence>MRHTRPARCCLRRCALLAAGVVLVSCGGLQRQAVERAAAMGQGGQHAAAETALRELMQPRQGAQQISADEALLLRSKLIPLLENQGRLGEALELAQQVHQQWKARRGERAPNTIAALGNLGRLYAAIGRLPQALQAQEQGMRLAIEVMGAWHEAAISARNNLAATYLGLQRVDDALRLQETALEASRRTLGATHLQTLVALSNLSRTYLAAGRLDDAVAAGAGAAQGLHEVAGAASPYALVARAHHVAALSARGDTAQALALQPALLAASRSVWGTQHRFTLEQLAVQARLQARSGRPAAALALAEGFIAGAEQVRSQPGLAAEDRRALFAAYADDYRFFSALHGAAGEPAPGFRLSELSKARTLLESMSQQSASRSSVLPEAERQRLQQLEQALHEHEKLISEGADARAREPLLLRRDAALREYEAVVTALKAQYPKFAQLRDPRIVAAADLPGLVPRGAVYIGYGLRGDHLFAWLVEHEGLPRYVDLGEIAHLAEAVEALRRATSHVRGLQGLLAAEGRRVWRLPDGSFRLRERAAPVPPGAVVVERESELIDHLGSRLLQPLAALIGGRRHWIVSPDGALAQLPFELLAFQGRRVLETIDLHYAQSLSVYAMARAQQLAYRGVARPKDLLALGNPAYEAAPADAARTRSQLRALPVHSEHQLREARLAWVPLPGTELEVQALRRVFPNSDAYLAREASEATLQRLNQQGALKDYRVLHFAVHGHLSTVDPALSSLVLSQADLAPGTDGYVTAAEWPGYELRSDLTILSACDTGLGPQVAGEGVLGLPFALFVAGNVNTVLSLWPVFDDVAPIFMEKFLARIKAGAGASKALADTKRELAAQPKTRHPAYWASFVLVGAG</sequence>
<dbReference type="PANTHER" id="PTHR46082">
    <property type="entry name" value="ATP/GTP-BINDING PROTEIN-RELATED"/>
    <property type="match status" value="1"/>
</dbReference>
<dbReference type="Pfam" id="PF13424">
    <property type="entry name" value="TPR_12"/>
    <property type="match status" value="2"/>
</dbReference>
<comment type="caution">
    <text evidence="3">The sequence shown here is derived from an EMBL/GenBank/DDBJ whole genome shotgun (WGS) entry which is preliminary data.</text>
</comment>
<feature type="chain" id="PRO_5046994054" evidence="1">
    <location>
        <begin position="25"/>
        <end position="862"/>
    </location>
</feature>
<evidence type="ECO:0000259" key="2">
    <source>
        <dbReference type="Pfam" id="PF12770"/>
    </source>
</evidence>
<dbReference type="EMBL" id="JABRWJ010000005">
    <property type="protein sequence ID" value="NRF69015.1"/>
    <property type="molecule type" value="Genomic_DNA"/>
</dbReference>
<proteinExistence type="predicted"/>
<protein>
    <submittedName>
        <fullName evidence="3">CHAT domain-containing protein</fullName>
    </submittedName>
</protein>
<dbReference type="PANTHER" id="PTHR46082:SF6">
    <property type="entry name" value="AAA+ ATPASE DOMAIN-CONTAINING PROTEIN-RELATED"/>
    <property type="match status" value="1"/>
</dbReference>
<dbReference type="Pfam" id="PF12770">
    <property type="entry name" value="CHAT"/>
    <property type="match status" value="1"/>
</dbReference>
<feature type="domain" description="CHAT" evidence="2">
    <location>
        <begin position="554"/>
        <end position="861"/>
    </location>
</feature>
<gene>
    <name evidence="3" type="ORF">HLB44_18640</name>
</gene>
<dbReference type="InterPro" id="IPR024983">
    <property type="entry name" value="CHAT_dom"/>
</dbReference>
<evidence type="ECO:0000313" key="4">
    <source>
        <dbReference type="Proteomes" id="UP000737171"/>
    </source>
</evidence>
<evidence type="ECO:0000256" key="1">
    <source>
        <dbReference type="SAM" id="SignalP"/>
    </source>
</evidence>
<dbReference type="SUPFAM" id="SSF48452">
    <property type="entry name" value="TPR-like"/>
    <property type="match status" value="1"/>
</dbReference>
<feature type="signal peptide" evidence="1">
    <location>
        <begin position="1"/>
        <end position="24"/>
    </location>
</feature>
<keyword evidence="1" id="KW-0732">Signal</keyword>
<evidence type="ECO:0000313" key="3">
    <source>
        <dbReference type="EMBL" id="NRF69015.1"/>
    </source>
</evidence>
<dbReference type="PROSITE" id="PS51257">
    <property type="entry name" value="PROKAR_LIPOPROTEIN"/>
    <property type="match status" value="1"/>
</dbReference>
<keyword evidence="4" id="KW-1185">Reference proteome</keyword>
<name>A0ABX2EK24_9BURK</name>
<reference evidence="3 4" key="1">
    <citation type="submission" date="2020-05" db="EMBL/GenBank/DDBJ databases">
        <title>Aquincola sp. isolate from soil.</title>
        <authorList>
            <person name="Han J."/>
            <person name="Kim D.-U."/>
        </authorList>
    </citation>
    <scope>NUCLEOTIDE SEQUENCE [LARGE SCALE GENOMIC DNA]</scope>
    <source>
        <strain evidence="3 4">S2</strain>
    </source>
</reference>
<organism evidence="3 4">
    <name type="scientific">Pseudaquabacterium terrae</name>
    <dbReference type="NCBI Taxonomy" id="2732868"/>
    <lineage>
        <taxon>Bacteria</taxon>
        <taxon>Pseudomonadati</taxon>
        <taxon>Pseudomonadota</taxon>
        <taxon>Betaproteobacteria</taxon>
        <taxon>Burkholderiales</taxon>
        <taxon>Sphaerotilaceae</taxon>
        <taxon>Pseudaquabacterium</taxon>
    </lineage>
</organism>
<dbReference type="InterPro" id="IPR053137">
    <property type="entry name" value="NLR-like"/>
</dbReference>
<dbReference type="InterPro" id="IPR011990">
    <property type="entry name" value="TPR-like_helical_dom_sf"/>
</dbReference>
<accession>A0ABX2EK24</accession>
<dbReference type="Proteomes" id="UP000737171">
    <property type="component" value="Unassembled WGS sequence"/>
</dbReference>
<dbReference type="Gene3D" id="1.25.40.10">
    <property type="entry name" value="Tetratricopeptide repeat domain"/>
    <property type="match status" value="2"/>
</dbReference>
<dbReference type="RefSeq" id="WP_173125259.1">
    <property type="nucleotide sequence ID" value="NZ_JABRWJ010000005.1"/>
</dbReference>